<keyword evidence="1" id="KW-0472">Membrane</keyword>
<dbReference type="EMBL" id="FNMY01000001">
    <property type="protein sequence ID" value="SDW36428.1"/>
    <property type="molecule type" value="Genomic_DNA"/>
</dbReference>
<evidence type="ECO:0000313" key="2">
    <source>
        <dbReference type="EMBL" id="SDW36428.1"/>
    </source>
</evidence>
<feature type="transmembrane region" description="Helical" evidence="1">
    <location>
        <begin position="21"/>
        <end position="40"/>
    </location>
</feature>
<accession>A0A1H2SXV4</accession>
<dbReference type="RefSeq" id="WP_090297216.1">
    <property type="nucleotide sequence ID" value="NZ_FNKI01000002.1"/>
</dbReference>
<dbReference type="STRING" id="1073328.SAMN05216294_2691"/>
<dbReference type="OrthoDB" id="821805at2"/>
<organism evidence="2 3">
    <name type="scientific">Flagellimonas zhangzhouensis</name>
    <dbReference type="NCBI Taxonomy" id="1073328"/>
    <lineage>
        <taxon>Bacteria</taxon>
        <taxon>Pseudomonadati</taxon>
        <taxon>Bacteroidota</taxon>
        <taxon>Flavobacteriia</taxon>
        <taxon>Flavobacteriales</taxon>
        <taxon>Flavobacteriaceae</taxon>
        <taxon>Flagellimonas</taxon>
    </lineage>
</organism>
<protein>
    <submittedName>
        <fullName evidence="2">Uncharacterized protein</fullName>
    </submittedName>
</protein>
<keyword evidence="1" id="KW-1133">Transmembrane helix</keyword>
<sequence length="255" mass="29535">MIKFFRKIRQQLLSEGKTGKYLKYAVGEIVLVMIGILLALQVNNWNTKQTESRASKNLMDRLLIESYNNRMAIDKNIAEIKSLMTDAEHFLQLMGEDFADKNQQTVDSLIYSILTSPNLSHKSSTLNEALSSGEVSLIASDSLRDYLYQIPSIYANIQQTEDIENNDGSNNFVPYLYDNISLRQVDYRFAPIKDRIGKSKLVPQDNRIILKDRKFESMVDNKLFLLNNMLIKNQEYETLNNKVIQLLEKETQEYE</sequence>
<dbReference type="InterPro" id="IPR045749">
    <property type="entry name" value="DUF6090"/>
</dbReference>
<evidence type="ECO:0000256" key="1">
    <source>
        <dbReference type="SAM" id="Phobius"/>
    </source>
</evidence>
<name>A0A1H2SXV4_9FLAO</name>
<evidence type="ECO:0000313" key="3">
    <source>
        <dbReference type="Proteomes" id="UP000199592"/>
    </source>
</evidence>
<keyword evidence="1" id="KW-0812">Transmembrane</keyword>
<proteinExistence type="predicted"/>
<dbReference type="AlphaFoldDB" id="A0A1H2SXV4"/>
<keyword evidence="3" id="KW-1185">Reference proteome</keyword>
<reference evidence="3" key="1">
    <citation type="submission" date="2016-10" db="EMBL/GenBank/DDBJ databases">
        <authorList>
            <person name="Varghese N."/>
            <person name="Submissions S."/>
        </authorList>
    </citation>
    <scope>NUCLEOTIDE SEQUENCE [LARGE SCALE GENOMIC DNA]</scope>
    <source>
        <strain evidence="3">DSM 25030</strain>
    </source>
</reference>
<dbReference type="Pfam" id="PF19578">
    <property type="entry name" value="DUF6090"/>
    <property type="match status" value="1"/>
</dbReference>
<dbReference type="Proteomes" id="UP000199592">
    <property type="component" value="Unassembled WGS sequence"/>
</dbReference>
<gene>
    <name evidence="2" type="ORF">SAMN04487892_1330</name>
</gene>